<feature type="domain" description="WHIM2" evidence="3">
    <location>
        <begin position="8"/>
        <end position="42"/>
    </location>
</feature>
<accession>A0A3Q4B2Z7</accession>
<evidence type="ECO:0000313" key="5">
    <source>
        <dbReference type="Proteomes" id="UP000261620"/>
    </source>
</evidence>
<evidence type="ECO:0000256" key="2">
    <source>
        <dbReference type="ARBA" id="ARBA00023242"/>
    </source>
</evidence>
<keyword evidence="5" id="KW-1185">Reference proteome</keyword>
<dbReference type="STRING" id="94237.ENSMMOP00000011815"/>
<name>A0A3Q4B2Z7_MOLML</name>
<dbReference type="Proteomes" id="UP000261620">
    <property type="component" value="Unplaced"/>
</dbReference>
<evidence type="ECO:0000313" key="4">
    <source>
        <dbReference type="Ensembl" id="ENSMMOP00000011815.1"/>
    </source>
</evidence>
<sequence length="179" mass="21372">SPPAMVRGWWWIKDPEELYITLQALHPRGIRERVLHKHLAKHMESLAEMCTKPINPMFELKVEDKDMLMEELQKPWPVQEKVMETDISVLKWVEDLEQRVVAADLHLKPYTIPDPDSTRDDLQYYEHDADPHDDWIVRTKKEWSGLPRIATHPLDLALLRLANLERNIERRYLKEPLWN</sequence>
<organism evidence="4 5">
    <name type="scientific">Mola mola</name>
    <name type="common">Ocean sunfish</name>
    <name type="synonym">Tetraodon mola</name>
    <dbReference type="NCBI Taxonomy" id="94237"/>
    <lineage>
        <taxon>Eukaryota</taxon>
        <taxon>Metazoa</taxon>
        <taxon>Chordata</taxon>
        <taxon>Craniata</taxon>
        <taxon>Vertebrata</taxon>
        <taxon>Euteleostomi</taxon>
        <taxon>Actinopterygii</taxon>
        <taxon>Neopterygii</taxon>
        <taxon>Teleostei</taxon>
        <taxon>Neoteleostei</taxon>
        <taxon>Acanthomorphata</taxon>
        <taxon>Eupercaria</taxon>
        <taxon>Tetraodontiformes</taxon>
        <taxon>Molidae</taxon>
        <taxon>Mola</taxon>
    </lineage>
</organism>
<keyword evidence="2" id="KW-0539">Nucleus</keyword>
<dbReference type="Ensembl" id="ENSMMOT00000012015.1">
    <property type="protein sequence ID" value="ENSMMOP00000011815.1"/>
    <property type="gene ID" value="ENSMMOG00000009080.1"/>
</dbReference>
<reference evidence="4" key="2">
    <citation type="submission" date="2025-09" db="UniProtKB">
        <authorList>
            <consortium name="Ensembl"/>
        </authorList>
    </citation>
    <scope>IDENTIFICATION</scope>
</reference>
<protein>
    <recommendedName>
        <fullName evidence="3">WHIM2 domain-containing protein</fullName>
    </recommendedName>
</protein>
<dbReference type="AlphaFoldDB" id="A0A3Q4B2Z7"/>
<dbReference type="PANTHER" id="PTHR45915:SF5">
    <property type="entry name" value="BROMODOMAIN ADJACENT TO ZINC FINGER DOMAIN PROTEIN 2A"/>
    <property type="match status" value="1"/>
</dbReference>
<dbReference type="InterPro" id="IPR028941">
    <property type="entry name" value="WHIM2_dom"/>
</dbReference>
<dbReference type="Pfam" id="PF15613">
    <property type="entry name" value="WSD"/>
    <property type="match status" value="1"/>
</dbReference>
<evidence type="ECO:0000256" key="1">
    <source>
        <dbReference type="ARBA" id="ARBA00004123"/>
    </source>
</evidence>
<proteinExistence type="predicted"/>
<evidence type="ECO:0000259" key="3">
    <source>
        <dbReference type="Pfam" id="PF15613"/>
    </source>
</evidence>
<dbReference type="PANTHER" id="PTHR45915">
    <property type="entry name" value="TRANSCRIPTION INTERMEDIARY FACTOR"/>
    <property type="match status" value="1"/>
</dbReference>
<dbReference type="OMA" id="WINTPEE"/>
<reference evidence="4" key="1">
    <citation type="submission" date="2025-08" db="UniProtKB">
        <authorList>
            <consortium name="Ensembl"/>
        </authorList>
    </citation>
    <scope>IDENTIFICATION</scope>
</reference>
<dbReference type="GO" id="GO:0005634">
    <property type="term" value="C:nucleus"/>
    <property type="evidence" value="ECO:0007669"/>
    <property type="project" value="UniProtKB-SubCell"/>
</dbReference>
<dbReference type="GO" id="GO:0033553">
    <property type="term" value="C:rDNA heterochromatin"/>
    <property type="evidence" value="ECO:0007669"/>
    <property type="project" value="TreeGrafter"/>
</dbReference>
<comment type="subcellular location">
    <subcellularLocation>
        <location evidence="1">Nucleus</location>
    </subcellularLocation>
</comment>